<feature type="signal peptide" evidence="1">
    <location>
        <begin position="1"/>
        <end position="28"/>
    </location>
</feature>
<organism evidence="3 4">
    <name type="scientific">Comamonas piscis</name>
    <dbReference type="NCBI Taxonomy" id="1562974"/>
    <lineage>
        <taxon>Bacteria</taxon>
        <taxon>Pseudomonadati</taxon>
        <taxon>Pseudomonadota</taxon>
        <taxon>Betaproteobacteria</taxon>
        <taxon>Burkholderiales</taxon>
        <taxon>Comamonadaceae</taxon>
        <taxon>Comamonas</taxon>
    </lineage>
</organism>
<evidence type="ECO:0000313" key="4">
    <source>
        <dbReference type="Proteomes" id="UP000515240"/>
    </source>
</evidence>
<feature type="domain" description="PepSY" evidence="2">
    <location>
        <begin position="49"/>
        <end position="98"/>
    </location>
</feature>
<dbReference type="EMBL" id="CP058554">
    <property type="protein sequence ID" value="QMV73731.1"/>
    <property type="molecule type" value="Genomic_DNA"/>
</dbReference>
<protein>
    <submittedName>
        <fullName evidence="3">PepSY domain-containing protein</fullName>
    </submittedName>
</protein>
<dbReference type="KEGG" id="cpis:HS961_13345"/>
<keyword evidence="1" id="KW-0732">Signal</keyword>
<feature type="chain" id="PRO_5028988367" evidence="1">
    <location>
        <begin position="29"/>
        <end position="246"/>
    </location>
</feature>
<evidence type="ECO:0000313" key="3">
    <source>
        <dbReference type="EMBL" id="QMV73731.1"/>
    </source>
</evidence>
<gene>
    <name evidence="3" type="ORF">HS961_13345</name>
</gene>
<dbReference type="Gene3D" id="3.10.450.40">
    <property type="match status" value="2"/>
</dbReference>
<evidence type="ECO:0000256" key="1">
    <source>
        <dbReference type="SAM" id="SignalP"/>
    </source>
</evidence>
<dbReference type="RefSeq" id="WP_182322701.1">
    <property type="nucleotide sequence ID" value="NZ_CP058554.1"/>
</dbReference>
<dbReference type="Pfam" id="PF03413">
    <property type="entry name" value="PepSY"/>
    <property type="match status" value="3"/>
</dbReference>
<feature type="domain" description="PepSY" evidence="2">
    <location>
        <begin position="187"/>
        <end position="242"/>
    </location>
</feature>
<reference evidence="3 4" key="1">
    <citation type="journal article" date="2020" name="G3 (Bethesda)">
        <title>CeMbio - The Caenorhabditis elegans Microbiome Resource.</title>
        <authorList>
            <person name="Dirksen P."/>
            <person name="Assie A."/>
            <person name="Zimmermann J."/>
            <person name="Zhang F."/>
            <person name="Tietje A.M."/>
            <person name="Marsh S.A."/>
            <person name="Felix M.A."/>
            <person name="Shapira M."/>
            <person name="Kaleta C."/>
            <person name="Schulenburg H."/>
            <person name="Samuel B."/>
        </authorList>
    </citation>
    <scope>NUCLEOTIDE SEQUENCE [LARGE SCALE GENOMIC DNA]</scope>
    <source>
        <strain evidence="3 4">BIGb0172</strain>
    </source>
</reference>
<proteinExistence type="predicted"/>
<feature type="domain" description="PepSY" evidence="2">
    <location>
        <begin position="121"/>
        <end position="170"/>
    </location>
</feature>
<dbReference type="Proteomes" id="UP000515240">
    <property type="component" value="Chromosome"/>
</dbReference>
<keyword evidence="4" id="KW-1185">Reference proteome</keyword>
<sequence length="246" mass="26897">MAQIQPRFSRIAAWSLVGALLLVGTGQAAEHDAVRAAVATGQYKPLSAILSEIAATQSGRVVDVETKRGPKGELRYEVKLVDNQGLKQELLIDAATGQTVQRVAKDRSQALGMAELAQYLAKLAQQHASRITDVEFERDNQGRGVYEIKLSADQQGYRKLVMDAATGQVLPSAPIKGRNPAPLKRVDEVLQALAPRFPGQVLEVELEHDESQASYYEIELLQSNGSTLELKVDARSLQVLKQKVED</sequence>
<dbReference type="InterPro" id="IPR025711">
    <property type="entry name" value="PepSY"/>
</dbReference>
<name>A0A7G5EIA6_9BURK</name>
<dbReference type="AlphaFoldDB" id="A0A7G5EIA6"/>
<accession>A0A7G5EIA6</accession>
<evidence type="ECO:0000259" key="2">
    <source>
        <dbReference type="Pfam" id="PF03413"/>
    </source>
</evidence>